<dbReference type="Proteomes" id="UP000829494">
    <property type="component" value="Chromosome"/>
</dbReference>
<organism evidence="2 3">
    <name type="scientific">Streptomyces rimosus subsp. rimosus</name>
    <dbReference type="NCBI Taxonomy" id="132474"/>
    <lineage>
        <taxon>Bacteria</taxon>
        <taxon>Bacillati</taxon>
        <taxon>Actinomycetota</taxon>
        <taxon>Actinomycetes</taxon>
        <taxon>Kitasatosporales</taxon>
        <taxon>Streptomycetaceae</taxon>
        <taxon>Streptomyces</taxon>
    </lineage>
</organism>
<evidence type="ECO:0000313" key="3">
    <source>
        <dbReference type="Proteomes" id="UP000829494"/>
    </source>
</evidence>
<feature type="region of interest" description="Disordered" evidence="1">
    <location>
        <begin position="49"/>
        <end position="70"/>
    </location>
</feature>
<proteinExistence type="predicted"/>
<protein>
    <submittedName>
        <fullName evidence="2">Uncharacterized protein</fullName>
    </submittedName>
</protein>
<reference evidence="2 3" key="1">
    <citation type="submission" date="2022-03" db="EMBL/GenBank/DDBJ databases">
        <title>Complete genome of Streptomyces rimosus ssp. rimosus R7 (=ATCC 10970).</title>
        <authorList>
            <person name="Beganovic S."/>
            <person name="Ruckert C."/>
            <person name="Busche T."/>
            <person name="Kalinowski J."/>
            <person name="Wittmann C."/>
        </authorList>
    </citation>
    <scope>NUCLEOTIDE SEQUENCE [LARGE SCALE GENOMIC DNA]</scope>
    <source>
        <strain evidence="2 3">R7</strain>
    </source>
</reference>
<sequence>MAGAGPHENGVVRPRKNIREIPPRWGTPDPLRSFNWMRPRVIPRARGLTSYLGNAPRPCLTRPAAPAPPR</sequence>
<name>A0ABY3ZDD8_STRRM</name>
<feature type="region of interest" description="Disordered" evidence="1">
    <location>
        <begin position="1"/>
        <end position="25"/>
    </location>
</feature>
<evidence type="ECO:0000256" key="1">
    <source>
        <dbReference type="SAM" id="MobiDB-lite"/>
    </source>
</evidence>
<evidence type="ECO:0000313" key="2">
    <source>
        <dbReference type="EMBL" id="UNZ08317.1"/>
    </source>
</evidence>
<dbReference type="EMBL" id="CP094298">
    <property type="protein sequence ID" value="UNZ08317.1"/>
    <property type="molecule type" value="Genomic_DNA"/>
</dbReference>
<accession>A0ABY3ZDD8</accession>
<keyword evidence="3" id="KW-1185">Reference proteome</keyword>
<gene>
    <name evidence="2" type="ORF">SRIMR7_39810</name>
</gene>